<dbReference type="InterPro" id="IPR010067">
    <property type="entry name" value="ABC_SsuA_sub-bd"/>
</dbReference>
<feature type="signal peptide" evidence="4">
    <location>
        <begin position="1"/>
        <end position="19"/>
    </location>
</feature>
<dbReference type="STRING" id="561720.SAMN06275492_14320"/>
<dbReference type="CDD" id="cd01008">
    <property type="entry name" value="PBP2_NrtA_SsuA_CpmA_like"/>
    <property type="match status" value="1"/>
</dbReference>
<dbReference type="GO" id="GO:0042597">
    <property type="term" value="C:periplasmic space"/>
    <property type="evidence" value="ECO:0007669"/>
    <property type="project" value="UniProtKB-SubCell"/>
</dbReference>
<dbReference type="RefSeq" id="WP_085545537.1">
    <property type="nucleotide sequence ID" value="NZ_FXBB01000043.1"/>
</dbReference>
<evidence type="ECO:0000313" key="6">
    <source>
        <dbReference type="EMBL" id="SMG47901.1"/>
    </source>
</evidence>
<comment type="subcellular location">
    <subcellularLocation>
        <location evidence="1">Periplasm</location>
    </subcellularLocation>
</comment>
<dbReference type="AlphaFoldDB" id="A0A1X7L222"/>
<dbReference type="Gene3D" id="3.40.190.10">
    <property type="entry name" value="Periplasmic binding protein-like II"/>
    <property type="match status" value="2"/>
</dbReference>
<keyword evidence="2" id="KW-0813">Transport</keyword>
<dbReference type="EMBL" id="FXBB01000043">
    <property type="protein sequence ID" value="SMG47901.1"/>
    <property type="molecule type" value="Genomic_DNA"/>
</dbReference>
<name>A0A1X7L222_9BACT</name>
<sequence>MRKLILAIAITVMAGTVLCAEDKGSLAVTYVKAPLNVPSILQKKLGLIEEAFPGWTISHPELNAGPKQTAGLASGSVDITNCLGGTSAILAFVNGVDLKVIGIYGRSPKAFTILAKDGSIQKVSDLKGKKVAGPKGTILHQLLVAALKREGLKPSDVEFVGMGLSEGVTAMLNGNVEACLAAGPAVLRATEQGARIIADGEGLVDATTVIAVRGDLLRNHPETVRKFLEVDRKSRAIMEQERDRAIDITAEETGLSREDVISMLPLYDFDTTIRPSDVEELKRTQDFLFDNEMLPRKGDMDAMIATDI</sequence>
<dbReference type="SUPFAM" id="SSF53850">
    <property type="entry name" value="Periplasmic binding protein-like II"/>
    <property type="match status" value="1"/>
</dbReference>
<evidence type="ECO:0000256" key="1">
    <source>
        <dbReference type="ARBA" id="ARBA00004418"/>
    </source>
</evidence>
<feature type="chain" id="PRO_5013050050" evidence="4">
    <location>
        <begin position="20"/>
        <end position="308"/>
    </location>
</feature>
<reference evidence="7" key="1">
    <citation type="submission" date="2017-04" db="EMBL/GenBank/DDBJ databases">
        <authorList>
            <person name="Varghese N."/>
            <person name="Submissions S."/>
        </authorList>
    </citation>
    <scope>NUCLEOTIDE SEQUENCE [LARGE SCALE GENOMIC DNA]</scope>
    <source>
        <strain evidence="7">USBA 82</strain>
    </source>
</reference>
<gene>
    <name evidence="6" type="ORF">SAMN06275492_14320</name>
</gene>
<dbReference type="InterPro" id="IPR015168">
    <property type="entry name" value="SsuA/THI5"/>
</dbReference>
<proteinExistence type="predicted"/>
<dbReference type="Proteomes" id="UP000193355">
    <property type="component" value="Unassembled WGS sequence"/>
</dbReference>
<dbReference type="NCBIfam" id="TIGR01728">
    <property type="entry name" value="SsuA_fam"/>
    <property type="match status" value="1"/>
</dbReference>
<evidence type="ECO:0000313" key="7">
    <source>
        <dbReference type="Proteomes" id="UP000193355"/>
    </source>
</evidence>
<keyword evidence="7" id="KW-1185">Reference proteome</keyword>
<protein>
    <submittedName>
        <fullName evidence="6">Sulfonate transport system substrate-binding protein</fullName>
    </submittedName>
</protein>
<dbReference type="PANTHER" id="PTHR30024">
    <property type="entry name" value="ALIPHATIC SULFONATES-BINDING PROTEIN-RELATED"/>
    <property type="match status" value="1"/>
</dbReference>
<feature type="domain" description="SsuA/THI5-like" evidence="5">
    <location>
        <begin position="71"/>
        <end position="238"/>
    </location>
</feature>
<dbReference type="Pfam" id="PF09084">
    <property type="entry name" value="NMT1"/>
    <property type="match status" value="1"/>
</dbReference>
<accession>A0A1X7L222</accession>
<evidence type="ECO:0000259" key="5">
    <source>
        <dbReference type="Pfam" id="PF09084"/>
    </source>
</evidence>
<evidence type="ECO:0000256" key="4">
    <source>
        <dbReference type="SAM" id="SignalP"/>
    </source>
</evidence>
<keyword evidence="3 4" id="KW-0732">Signal</keyword>
<dbReference type="OrthoDB" id="9814375at2"/>
<dbReference type="GO" id="GO:0042626">
    <property type="term" value="F:ATPase-coupled transmembrane transporter activity"/>
    <property type="evidence" value="ECO:0007669"/>
    <property type="project" value="InterPro"/>
</dbReference>
<evidence type="ECO:0000256" key="2">
    <source>
        <dbReference type="ARBA" id="ARBA00022448"/>
    </source>
</evidence>
<organism evidence="6 7">
    <name type="scientific">Dethiosulfovibrio salsuginis</name>
    <dbReference type="NCBI Taxonomy" id="561720"/>
    <lineage>
        <taxon>Bacteria</taxon>
        <taxon>Thermotogati</taxon>
        <taxon>Synergistota</taxon>
        <taxon>Synergistia</taxon>
        <taxon>Synergistales</taxon>
        <taxon>Dethiosulfovibrionaceae</taxon>
        <taxon>Dethiosulfovibrio</taxon>
    </lineage>
</organism>
<dbReference type="GO" id="GO:0016020">
    <property type="term" value="C:membrane"/>
    <property type="evidence" value="ECO:0007669"/>
    <property type="project" value="InterPro"/>
</dbReference>
<evidence type="ECO:0000256" key="3">
    <source>
        <dbReference type="ARBA" id="ARBA00022729"/>
    </source>
</evidence>
<dbReference type="PANTHER" id="PTHR30024:SF42">
    <property type="entry name" value="ALIPHATIC SULFONATES-BINDING PROTEIN-RELATED"/>
    <property type="match status" value="1"/>
</dbReference>